<comment type="caution">
    <text evidence="2">The sequence shown here is derived from an EMBL/GenBank/DDBJ whole genome shotgun (WGS) entry which is preliminary data.</text>
</comment>
<gene>
    <name evidence="2" type="ORF">JM946_19510</name>
</gene>
<dbReference type="InterPro" id="IPR001853">
    <property type="entry name" value="DSBA-like_thioredoxin_dom"/>
</dbReference>
<feature type="domain" description="DSBA-like thioredoxin" evidence="1">
    <location>
        <begin position="7"/>
        <end position="208"/>
    </location>
</feature>
<dbReference type="Pfam" id="PF01323">
    <property type="entry name" value="DSBA"/>
    <property type="match status" value="1"/>
</dbReference>
<keyword evidence="3" id="KW-1185">Reference proteome</keyword>
<name>A0ABS1X0Z2_9GAMM</name>
<accession>A0ABS1X0Z2</accession>
<dbReference type="Proteomes" id="UP000661077">
    <property type="component" value="Unassembled WGS sequence"/>
</dbReference>
<evidence type="ECO:0000313" key="3">
    <source>
        <dbReference type="Proteomes" id="UP000661077"/>
    </source>
</evidence>
<dbReference type="InterPro" id="IPR036249">
    <property type="entry name" value="Thioredoxin-like_sf"/>
</dbReference>
<evidence type="ECO:0000313" key="2">
    <source>
        <dbReference type="EMBL" id="MBM0106929.1"/>
    </source>
</evidence>
<dbReference type="SUPFAM" id="SSF52833">
    <property type="entry name" value="Thioredoxin-like"/>
    <property type="match status" value="1"/>
</dbReference>
<dbReference type="CDD" id="cd03024">
    <property type="entry name" value="DsbA_FrnE"/>
    <property type="match status" value="1"/>
</dbReference>
<protein>
    <submittedName>
        <fullName evidence="2">DsbA family oxidoreductase</fullName>
    </submittedName>
</protein>
<proteinExistence type="predicted"/>
<dbReference type="EMBL" id="JAEVLS010000004">
    <property type="protein sequence ID" value="MBM0106929.1"/>
    <property type="molecule type" value="Genomic_DNA"/>
</dbReference>
<dbReference type="PANTHER" id="PTHR13887:SF41">
    <property type="entry name" value="THIOREDOXIN SUPERFAMILY PROTEIN"/>
    <property type="match status" value="1"/>
</dbReference>
<sequence length="216" mass="24388">MTAHLKIDFVSDVSCPWCVIGLKSLEQALERASDATTAEIHFQPFELNPQMGPEGQDLAEHIAEKYGSTPEDMQRNREGIRDRGAALGFTFNMEKRSRIYNTFDAHRLLHWAESEGRQLQLKQALFSAYFTDGRDPSDREVLIDVARQVGLDPDGARQVLESGQFTDEVRQIEQRYGQLGIRAVPSVIVNDKYLIQGGQPVEVFEQALRKIAAEPK</sequence>
<reference evidence="2 3" key="1">
    <citation type="journal article" date="2021" name="Int. J. Syst. Evol. Microbiol.">
        <title>Steroidobacter gossypii sp. nov., isolated from soil of cotton cropping field.</title>
        <authorList>
            <person name="Huang R."/>
            <person name="Yang S."/>
            <person name="Zhen C."/>
            <person name="Liu W."/>
        </authorList>
    </citation>
    <scope>NUCLEOTIDE SEQUENCE [LARGE SCALE GENOMIC DNA]</scope>
    <source>
        <strain evidence="2 3">S1-65</strain>
    </source>
</reference>
<dbReference type="PANTHER" id="PTHR13887">
    <property type="entry name" value="GLUTATHIONE S-TRANSFERASE KAPPA"/>
    <property type="match status" value="1"/>
</dbReference>
<evidence type="ECO:0000259" key="1">
    <source>
        <dbReference type="Pfam" id="PF01323"/>
    </source>
</evidence>
<organism evidence="2 3">
    <name type="scientific">Steroidobacter gossypii</name>
    <dbReference type="NCBI Taxonomy" id="2805490"/>
    <lineage>
        <taxon>Bacteria</taxon>
        <taxon>Pseudomonadati</taxon>
        <taxon>Pseudomonadota</taxon>
        <taxon>Gammaproteobacteria</taxon>
        <taxon>Steroidobacterales</taxon>
        <taxon>Steroidobacteraceae</taxon>
        <taxon>Steroidobacter</taxon>
    </lineage>
</organism>
<dbReference type="RefSeq" id="WP_203169041.1">
    <property type="nucleotide sequence ID" value="NZ_JAEVLS010000004.1"/>
</dbReference>
<dbReference type="Gene3D" id="3.40.30.10">
    <property type="entry name" value="Glutaredoxin"/>
    <property type="match status" value="1"/>
</dbReference>